<sequence>MDLSGPRDEMTELAETFNAMLERLDRSFDGQTRFIANASHEMRTPLAVKRALIEITISRPGTS</sequence>
<protein>
    <recommendedName>
        <fullName evidence="3">histidine kinase</fullName>
        <ecNumber evidence="3">2.7.13.3</ecNumber>
    </recommendedName>
</protein>
<evidence type="ECO:0000256" key="5">
    <source>
        <dbReference type="ARBA" id="ARBA00022679"/>
    </source>
</evidence>
<comment type="caution">
    <text evidence="11">The sequence shown here is derived from an EMBL/GenBank/DDBJ whole genome shotgun (WGS) entry which is preliminary data.</text>
</comment>
<keyword evidence="6" id="KW-0812">Transmembrane</keyword>
<dbReference type="PROSITE" id="PS50885">
    <property type="entry name" value="HAMP"/>
    <property type="match status" value="1"/>
</dbReference>
<dbReference type="InterPro" id="IPR003661">
    <property type="entry name" value="HisK_dim/P_dom"/>
</dbReference>
<keyword evidence="8" id="KW-0472">Membrane</keyword>
<evidence type="ECO:0000259" key="10">
    <source>
        <dbReference type="PROSITE" id="PS50885"/>
    </source>
</evidence>
<dbReference type="Pfam" id="PF00512">
    <property type="entry name" value="HisKA"/>
    <property type="match status" value="1"/>
</dbReference>
<proteinExistence type="predicted"/>
<dbReference type="InterPro" id="IPR050428">
    <property type="entry name" value="TCS_sensor_his_kinase"/>
</dbReference>
<evidence type="ECO:0000256" key="9">
    <source>
        <dbReference type="ARBA" id="ARBA00023012"/>
    </source>
</evidence>
<comment type="catalytic activity">
    <reaction evidence="1">
        <text>ATP + protein L-histidine = ADP + protein N-phospho-L-histidine.</text>
        <dbReference type="EC" id="2.7.13.3"/>
    </reaction>
</comment>
<dbReference type="PANTHER" id="PTHR45436:SF5">
    <property type="entry name" value="SENSOR HISTIDINE KINASE TRCS"/>
    <property type="match status" value="1"/>
</dbReference>
<dbReference type="EC" id="2.7.13.3" evidence="3"/>
<dbReference type="Proteomes" id="UP001597045">
    <property type="component" value="Unassembled WGS sequence"/>
</dbReference>
<dbReference type="CDD" id="cd06225">
    <property type="entry name" value="HAMP"/>
    <property type="match status" value="1"/>
</dbReference>
<gene>
    <name evidence="11" type="ORF">ACFQ1S_24565</name>
</gene>
<accession>A0ABW3MHD5</accession>
<comment type="subcellular location">
    <subcellularLocation>
        <location evidence="2">Cell membrane</location>
    </subcellularLocation>
</comment>
<evidence type="ECO:0000256" key="2">
    <source>
        <dbReference type="ARBA" id="ARBA00004236"/>
    </source>
</evidence>
<evidence type="ECO:0000256" key="4">
    <source>
        <dbReference type="ARBA" id="ARBA00022553"/>
    </source>
</evidence>
<name>A0ABW3MHD5_9PSEU</name>
<keyword evidence="12" id="KW-1185">Reference proteome</keyword>
<keyword evidence="7 11" id="KW-0418">Kinase</keyword>
<keyword evidence="8" id="KW-1133">Transmembrane helix</keyword>
<evidence type="ECO:0000313" key="11">
    <source>
        <dbReference type="EMBL" id="MFD1048475.1"/>
    </source>
</evidence>
<dbReference type="SUPFAM" id="SSF47384">
    <property type="entry name" value="Homodimeric domain of signal transducing histidine kinase"/>
    <property type="match status" value="1"/>
</dbReference>
<dbReference type="CDD" id="cd00082">
    <property type="entry name" value="HisKA"/>
    <property type="match status" value="1"/>
</dbReference>
<feature type="non-terminal residue" evidence="11">
    <location>
        <position position="63"/>
    </location>
</feature>
<evidence type="ECO:0000256" key="7">
    <source>
        <dbReference type="ARBA" id="ARBA00022777"/>
    </source>
</evidence>
<dbReference type="Gene3D" id="1.10.287.130">
    <property type="match status" value="1"/>
</dbReference>
<evidence type="ECO:0000256" key="6">
    <source>
        <dbReference type="ARBA" id="ARBA00022692"/>
    </source>
</evidence>
<dbReference type="InterPro" id="IPR036097">
    <property type="entry name" value="HisK_dim/P_sf"/>
</dbReference>
<evidence type="ECO:0000256" key="8">
    <source>
        <dbReference type="ARBA" id="ARBA00022989"/>
    </source>
</evidence>
<feature type="domain" description="HAMP" evidence="10">
    <location>
        <begin position="1"/>
        <end position="29"/>
    </location>
</feature>
<evidence type="ECO:0000313" key="12">
    <source>
        <dbReference type="Proteomes" id="UP001597045"/>
    </source>
</evidence>
<dbReference type="PANTHER" id="PTHR45436">
    <property type="entry name" value="SENSOR HISTIDINE KINASE YKOH"/>
    <property type="match status" value="1"/>
</dbReference>
<dbReference type="InterPro" id="IPR003660">
    <property type="entry name" value="HAMP_dom"/>
</dbReference>
<keyword evidence="4" id="KW-0597">Phosphoprotein</keyword>
<dbReference type="GO" id="GO:0016301">
    <property type="term" value="F:kinase activity"/>
    <property type="evidence" value="ECO:0007669"/>
    <property type="project" value="UniProtKB-KW"/>
</dbReference>
<evidence type="ECO:0000256" key="1">
    <source>
        <dbReference type="ARBA" id="ARBA00000085"/>
    </source>
</evidence>
<organism evidence="11 12">
    <name type="scientific">Kibdelosporangium lantanae</name>
    <dbReference type="NCBI Taxonomy" id="1497396"/>
    <lineage>
        <taxon>Bacteria</taxon>
        <taxon>Bacillati</taxon>
        <taxon>Actinomycetota</taxon>
        <taxon>Actinomycetes</taxon>
        <taxon>Pseudonocardiales</taxon>
        <taxon>Pseudonocardiaceae</taxon>
        <taxon>Kibdelosporangium</taxon>
    </lineage>
</organism>
<dbReference type="EMBL" id="JBHTIS010001615">
    <property type="protein sequence ID" value="MFD1048475.1"/>
    <property type="molecule type" value="Genomic_DNA"/>
</dbReference>
<keyword evidence="9" id="KW-0902">Two-component regulatory system</keyword>
<evidence type="ECO:0000256" key="3">
    <source>
        <dbReference type="ARBA" id="ARBA00012438"/>
    </source>
</evidence>
<keyword evidence="5" id="KW-0808">Transferase</keyword>
<reference evidence="12" key="1">
    <citation type="journal article" date="2019" name="Int. J. Syst. Evol. Microbiol.">
        <title>The Global Catalogue of Microorganisms (GCM) 10K type strain sequencing project: providing services to taxonomists for standard genome sequencing and annotation.</title>
        <authorList>
            <consortium name="The Broad Institute Genomics Platform"/>
            <consortium name="The Broad Institute Genome Sequencing Center for Infectious Disease"/>
            <person name="Wu L."/>
            <person name="Ma J."/>
        </authorList>
    </citation>
    <scope>NUCLEOTIDE SEQUENCE [LARGE SCALE GENOMIC DNA]</scope>
    <source>
        <strain evidence="12">JCM 31486</strain>
    </source>
</reference>